<keyword evidence="5" id="KW-0503">Monooxygenase</keyword>
<dbReference type="PRINTS" id="PR00420">
    <property type="entry name" value="RNGMNOXGNASE"/>
</dbReference>
<dbReference type="Gene3D" id="3.30.9.10">
    <property type="entry name" value="D-Amino Acid Oxidase, subunit A, domain 2"/>
    <property type="match status" value="1"/>
</dbReference>
<comment type="caution">
    <text evidence="5">The sequence shown here is derived from an EMBL/GenBank/DDBJ whole genome shotgun (WGS) entry which is preliminary data.</text>
</comment>
<dbReference type="PANTHER" id="PTHR43004:SF21">
    <property type="entry name" value="FAD-BINDING DOMAIN-CONTAINING PROTEIN-RELATED"/>
    <property type="match status" value="1"/>
</dbReference>
<evidence type="ECO:0000256" key="1">
    <source>
        <dbReference type="ARBA" id="ARBA00022630"/>
    </source>
</evidence>
<organism evidence="5 6">
    <name type="scientific">Aspergillus cavernicola</name>
    <dbReference type="NCBI Taxonomy" id="176166"/>
    <lineage>
        <taxon>Eukaryota</taxon>
        <taxon>Fungi</taxon>
        <taxon>Dikarya</taxon>
        <taxon>Ascomycota</taxon>
        <taxon>Pezizomycotina</taxon>
        <taxon>Eurotiomycetes</taxon>
        <taxon>Eurotiomycetidae</taxon>
        <taxon>Eurotiales</taxon>
        <taxon>Aspergillaceae</taxon>
        <taxon>Aspergillus</taxon>
        <taxon>Aspergillus subgen. Nidulantes</taxon>
    </lineage>
</organism>
<keyword evidence="3" id="KW-0560">Oxidoreductase</keyword>
<dbReference type="Gene3D" id="3.50.50.60">
    <property type="entry name" value="FAD/NAD(P)-binding domain"/>
    <property type="match status" value="1"/>
</dbReference>
<dbReference type="PANTHER" id="PTHR43004">
    <property type="entry name" value="TRK SYSTEM POTASSIUM UPTAKE PROTEIN"/>
    <property type="match status" value="1"/>
</dbReference>
<dbReference type="EMBL" id="JBFXLS010000067">
    <property type="protein sequence ID" value="KAL2820938.1"/>
    <property type="molecule type" value="Genomic_DNA"/>
</dbReference>
<name>A0ABR4HZL4_9EURO</name>
<keyword evidence="2" id="KW-0274">FAD</keyword>
<dbReference type="InterPro" id="IPR036188">
    <property type="entry name" value="FAD/NAD-bd_sf"/>
</dbReference>
<protein>
    <submittedName>
        <fullName evidence="5">Monooxygenase</fullName>
    </submittedName>
</protein>
<evidence type="ECO:0000256" key="3">
    <source>
        <dbReference type="ARBA" id="ARBA00023002"/>
    </source>
</evidence>
<evidence type="ECO:0000259" key="4">
    <source>
        <dbReference type="Pfam" id="PF01494"/>
    </source>
</evidence>
<reference evidence="5 6" key="1">
    <citation type="submission" date="2024-07" db="EMBL/GenBank/DDBJ databases">
        <title>Section-level genome sequencing and comparative genomics of Aspergillus sections Usti and Cavernicolus.</title>
        <authorList>
            <consortium name="Lawrence Berkeley National Laboratory"/>
            <person name="Nybo J.L."/>
            <person name="Vesth T.C."/>
            <person name="Theobald S."/>
            <person name="Frisvad J.C."/>
            <person name="Larsen T.O."/>
            <person name="Kjaerboelling I."/>
            <person name="Rothschild-Mancinelli K."/>
            <person name="Lyhne E.K."/>
            <person name="Kogle M.E."/>
            <person name="Barry K."/>
            <person name="Clum A."/>
            <person name="Na H."/>
            <person name="Ledsgaard L."/>
            <person name="Lin J."/>
            <person name="Lipzen A."/>
            <person name="Kuo A."/>
            <person name="Riley R."/>
            <person name="Mondo S."/>
            <person name="LaButti K."/>
            <person name="Haridas S."/>
            <person name="Pangalinan J."/>
            <person name="Salamov A.A."/>
            <person name="Simmons B.A."/>
            <person name="Magnuson J.K."/>
            <person name="Chen J."/>
            <person name="Drula E."/>
            <person name="Henrissat B."/>
            <person name="Wiebenga A."/>
            <person name="Lubbers R.J."/>
            <person name="Gomes A.C."/>
            <person name="Makela M.R."/>
            <person name="Stajich J."/>
            <person name="Grigoriev I.V."/>
            <person name="Mortensen U.H."/>
            <person name="De vries R.P."/>
            <person name="Baker S.E."/>
            <person name="Andersen M.R."/>
        </authorList>
    </citation>
    <scope>NUCLEOTIDE SEQUENCE [LARGE SCALE GENOMIC DNA]</scope>
    <source>
        <strain evidence="5 6">CBS 600.67</strain>
    </source>
</reference>
<dbReference type="Pfam" id="PF21274">
    <property type="entry name" value="Rng_hyd_C"/>
    <property type="match status" value="1"/>
</dbReference>
<keyword evidence="6" id="KW-1185">Reference proteome</keyword>
<dbReference type="Proteomes" id="UP001610335">
    <property type="component" value="Unassembled WGS sequence"/>
</dbReference>
<evidence type="ECO:0000313" key="5">
    <source>
        <dbReference type="EMBL" id="KAL2820938.1"/>
    </source>
</evidence>
<sequence length="572" mass="64001">MQTIKHETQTPVLVVGAGPAGLIAALQLATNGTPCILAERNLETTRWPKMDITNCRSMEILRRLGIADGLRDVGVPSHWSFNVLFSTGLGGTETMPKWDLPSPDGWRQRIKETNDGSMPREPYQRCSQAIFEAWLKPRIQANPLIESHFGWKLDTLTEYNDYVESEIIDQDGCRHFIKSKYVIGCDGAGSRVRRAVGIKLKGDPAPGAMWLIHFKSRNLERLRSQGQFWHIFFTTGHVLIAQNEKDTWTMHTPIEIGVSVEDLDPKEAIYKGLGAEHAPYQINIEEILVTSVWRPTICLAEKYISPGGRVFLAGDSAHQNIPTGGYGMNTAVGDSFDIGWKLSAVLKEYAGPSLLTSYEEERQPVGARNIERSGVHMNIHATYVQWCRNAPGVITSASPTGQQLRQSLAQLVHTHDGENKDHGIELGYRYNSAVIAFTEIDTHEPMWNEREFVPSTWPGSRAPHVFLHDGETSIFDLFGTGSEFTLVDFTPGARFIKIFDLILRRRGVPCKLLNLVDENHAREIWERDAVLVRPDDHVAWRSPVSITAAGDVDPDRILDVVLGLGFHEANKV</sequence>
<dbReference type="SUPFAM" id="SSF51905">
    <property type="entry name" value="FAD/NAD(P)-binding domain"/>
    <property type="match status" value="1"/>
</dbReference>
<evidence type="ECO:0000256" key="2">
    <source>
        <dbReference type="ARBA" id="ARBA00022827"/>
    </source>
</evidence>
<evidence type="ECO:0000313" key="6">
    <source>
        <dbReference type="Proteomes" id="UP001610335"/>
    </source>
</evidence>
<dbReference type="GO" id="GO:0004497">
    <property type="term" value="F:monooxygenase activity"/>
    <property type="evidence" value="ECO:0007669"/>
    <property type="project" value="UniProtKB-KW"/>
</dbReference>
<dbReference type="InterPro" id="IPR002938">
    <property type="entry name" value="FAD-bd"/>
</dbReference>
<gene>
    <name evidence="5" type="ORF">BDW59DRAFT_164485</name>
</gene>
<dbReference type="Gene3D" id="3.40.30.120">
    <property type="match status" value="1"/>
</dbReference>
<feature type="domain" description="FAD-binding" evidence="4">
    <location>
        <begin position="10"/>
        <end position="373"/>
    </location>
</feature>
<dbReference type="Pfam" id="PF01494">
    <property type="entry name" value="FAD_binding_3"/>
    <property type="match status" value="1"/>
</dbReference>
<dbReference type="InterPro" id="IPR050641">
    <property type="entry name" value="RIFMO-like"/>
</dbReference>
<accession>A0ABR4HZL4</accession>
<proteinExistence type="predicted"/>
<keyword evidence="1" id="KW-0285">Flavoprotein</keyword>